<dbReference type="Pfam" id="PF02153">
    <property type="entry name" value="PDH_N"/>
    <property type="match status" value="1"/>
</dbReference>
<dbReference type="RefSeq" id="WP_058963347.1">
    <property type="nucleotide sequence ID" value="NZ_CABKVM010000014.1"/>
</dbReference>
<keyword evidence="2" id="KW-0560">Oxidoreductase</keyword>
<dbReference type="OrthoDB" id="9802008at2"/>
<comment type="similarity">
    <text evidence="1">Belongs to the prephenate/arogenate dehydrogenase family.</text>
</comment>
<evidence type="ECO:0000256" key="3">
    <source>
        <dbReference type="ARBA" id="ARBA00029440"/>
    </source>
</evidence>
<dbReference type="GO" id="GO:0070403">
    <property type="term" value="F:NAD+ binding"/>
    <property type="evidence" value="ECO:0007669"/>
    <property type="project" value="InterPro"/>
</dbReference>
<dbReference type="PROSITE" id="PS51176">
    <property type="entry name" value="PDH_ADH"/>
    <property type="match status" value="1"/>
</dbReference>
<protein>
    <submittedName>
        <fullName evidence="5">Prephenate dehydrogenase</fullName>
    </submittedName>
</protein>
<evidence type="ECO:0000256" key="2">
    <source>
        <dbReference type="ARBA" id="ARBA00023002"/>
    </source>
</evidence>
<feature type="domain" description="Prephenate/arogenate dehydrogenase" evidence="4">
    <location>
        <begin position="5"/>
        <end position="288"/>
    </location>
</feature>
<dbReference type="Proteomes" id="UP000295184">
    <property type="component" value="Unassembled WGS sequence"/>
</dbReference>
<evidence type="ECO:0000313" key="6">
    <source>
        <dbReference type="Proteomes" id="UP000295184"/>
    </source>
</evidence>
<dbReference type="InterPro" id="IPR046826">
    <property type="entry name" value="PDH_N"/>
</dbReference>
<dbReference type="GO" id="GO:0006571">
    <property type="term" value="P:tyrosine biosynthetic process"/>
    <property type="evidence" value="ECO:0007669"/>
    <property type="project" value="InterPro"/>
</dbReference>
<reference evidence="5 6" key="1">
    <citation type="submission" date="2019-03" db="EMBL/GenBank/DDBJ databases">
        <title>Genomic Encyclopedia of Type Strains, Phase IV (KMG-IV): sequencing the most valuable type-strain genomes for metagenomic binning, comparative biology and taxonomic classification.</title>
        <authorList>
            <person name="Goeker M."/>
        </authorList>
    </citation>
    <scope>NUCLEOTIDE SEQUENCE [LARGE SCALE GENOMIC DNA]</scope>
    <source>
        <strain evidence="5 6">DSM 100451</strain>
    </source>
</reference>
<dbReference type="AlphaFoldDB" id="A0A4R1QVC5"/>
<evidence type="ECO:0000313" key="5">
    <source>
        <dbReference type="EMBL" id="TCL57071.1"/>
    </source>
</evidence>
<dbReference type="Pfam" id="PF20463">
    <property type="entry name" value="PDH_C"/>
    <property type="match status" value="1"/>
</dbReference>
<dbReference type="GO" id="GO:0008977">
    <property type="term" value="F:prephenate dehydrogenase (NAD+) activity"/>
    <property type="evidence" value="ECO:0007669"/>
    <property type="project" value="InterPro"/>
</dbReference>
<gene>
    <name evidence="5" type="ORF">EDD77_11166</name>
</gene>
<dbReference type="STRING" id="1650663.GCA_001486665_00848"/>
<dbReference type="InterPro" id="IPR050812">
    <property type="entry name" value="Preph/Arog_dehydrog"/>
</dbReference>
<comment type="caution">
    <text evidence="5">The sequence shown here is derived from an EMBL/GenBank/DDBJ whole genome shotgun (WGS) entry which is preliminary data.</text>
</comment>
<dbReference type="GeneID" id="97380048"/>
<dbReference type="InterPro" id="IPR003099">
    <property type="entry name" value="Prephen_DH"/>
</dbReference>
<dbReference type="PANTHER" id="PTHR21363:SF0">
    <property type="entry name" value="PREPHENATE DEHYDROGENASE [NADP(+)]"/>
    <property type="match status" value="1"/>
</dbReference>
<accession>A0A4R1QVC5</accession>
<dbReference type="Gene3D" id="3.40.50.720">
    <property type="entry name" value="NAD(P)-binding Rossmann-like Domain"/>
    <property type="match status" value="1"/>
</dbReference>
<evidence type="ECO:0000259" key="4">
    <source>
        <dbReference type="PROSITE" id="PS51176"/>
    </source>
</evidence>
<dbReference type="InterPro" id="IPR036291">
    <property type="entry name" value="NAD(P)-bd_dom_sf"/>
</dbReference>
<dbReference type="EMBL" id="SLUM01000011">
    <property type="protein sequence ID" value="TCL57071.1"/>
    <property type="molecule type" value="Genomic_DNA"/>
</dbReference>
<sequence length="288" mass="31995">MNKNDRFLIVGLGLLGGSYARGLARAGFAQVYAIDTNPEAIRFAKEKGYIADGASENFEELVRMEDRVIFALYPTALEEWVARYGGLLRPGCICTDVSGVKAGLVETVQTALPEGVEFIASHPMAGKEVSGVENSHLVDFSPANFLITPTDRNTPEGVEFARWLGRTLGFAHIRVLSCAEHDRMIGYVSQLTHAIAVSLMCAPGAEQFADYTGDSFRDLTRIARINETMWAELFLWNRENLIDEIDGFTARLQALKGYLQQGDRAALEEMFRQSTRARAAFDKKEKEE</sequence>
<dbReference type="GO" id="GO:0004665">
    <property type="term" value="F:prephenate dehydrogenase (NADP+) activity"/>
    <property type="evidence" value="ECO:0007669"/>
    <property type="project" value="InterPro"/>
</dbReference>
<comment type="pathway">
    <text evidence="3">Amino-acid biosynthesis.</text>
</comment>
<proteinExistence type="inferred from homology"/>
<dbReference type="InterPro" id="IPR046825">
    <property type="entry name" value="PDH_C"/>
</dbReference>
<name>A0A4R1QVC5_9FIRM</name>
<dbReference type="Gene3D" id="1.10.3660.10">
    <property type="entry name" value="6-phosphogluconate dehydrogenase C-terminal like domain"/>
    <property type="match status" value="1"/>
</dbReference>
<dbReference type="SUPFAM" id="SSF51735">
    <property type="entry name" value="NAD(P)-binding Rossmann-fold domains"/>
    <property type="match status" value="1"/>
</dbReference>
<organism evidence="5 6">
    <name type="scientific">Allofournierella massiliensis</name>
    <dbReference type="NCBI Taxonomy" id="1650663"/>
    <lineage>
        <taxon>Bacteria</taxon>
        <taxon>Bacillati</taxon>
        <taxon>Bacillota</taxon>
        <taxon>Clostridia</taxon>
        <taxon>Eubacteriales</taxon>
        <taxon>Oscillospiraceae</taxon>
        <taxon>Allofournierella</taxon>
    </lineage>
</organism>
<dbReference type="PANTHER" id="PTHR21363">
    <property type="entry name" value="PREPHENATE DEHYDROGENASE"/>
    <property type="match status" value="1"/>
</dbReference>
<dbReference type="InterPro" id="IPR008927">
    <property type="entry name" value="6-PGluconate_DH-like_C_sf"/>
</dbReference>
<dbReference type="SUPFAM" id="SSF48179">
    <property type="entry name" value="6-phosphogluconate dehydrogenase C-terminal domain-like"/>
    <property type="match status" value="1"/>
</dbReference>
<evidence type="ECO:0000256" key="1">
    <source>
        <dbReference type="ARBA" id="ARBA00007964"/>
    </source>
</evidence>